<name>A0ACB8JNB7_CITSI</name>
<reference evidence="2" key="1">
    <citation type="journal article" date="2023" name="Hortic. Res.">
        <title>A chromosome-level phased genome enabling allele-level studies in sweet orange: a case study on citrus Huanglongbing tolerance.</title>
        <authorList>
            <person name="Wu B."/>
            <person name="Yu Q."/>
            <person name="Deng Z."/>
            <person name="Duan Y."/>
            <person name="Luo F."/>
            <person name="Gmitter F. Jr."/>
        </authorList>
    </citation>
    <scope>NUCLEOTIDE SEQUENCE [LARGE SCALE GENOMIC DNA]</scope>
    <source>
        <strain evidence="2">cv. Valencia</strain>
    </source>
</reference>
<protein>
    <submittedName>
        <fullName evidence="1">Uncharacterized protein</fullName>
    </submittedName>
</protein>
<comment type="caution">
    <text evidence="1">The sequence shown here is derived from an EMBL/GenBank/DDBJ whole genome shotgun (WGS) entry which is preliminary data.</text>
</comment>
<accession>A0ACB8JNB7</accession>
<evidence type="ECO:0000313" key="2">
    <source>
        <dbReference type="Proteomes" id="UP000829398"/>
    </source>
</evidence>
<dbReference type="Proteomes" id="UP000829398">
    <property type="component" value="Chromosome 6"/>
</dbReference>
<sequence length="352" mass="40890">MWHTVHIAFSCLLLLFIHKPQPQTRLCSISAQFFFLIFHNLLCLLKPPKKKKKLSFIGEAVLSVSVELLIKKLKLKADFIKWKGMLEMIQAVLADAEDRQTKDKSVKTWLDDLQNLAYDVEDLLDEFETETLRRELLHQEPAAAYQPSTSTSKFRKFIPTCCTNFSPRSIQFESKMVSKMEEVTARLQDIERQKGLLKRKLKDVISDGKSRNVRQRLPSTSLVNEAEVYGRQKEKEEIVELLLRDDLRADDGFSVISIIGMGGVGKTTLAQLVYKDDRVRRRFEIKAWTCVSEDFDVFRVTKSMLMSISNVTVNDNDLNSLQEKLEKELLKKKFLFVLDDLWNDNYNDCYFV</sequence>
<organism evidence="1 2">
    <name type="scientific">Citrus sinensis</name>
    <name type="common">Sweet orange</name>
    <name type="synonym">Citrus aurantium var. sinensis</name>
    <dbReference type="NCBI Taxonomy" id="2711"/>
    <lineage>
        <taxon>Eukaryota</taxon>
        <taxon>Viridiplantae</taxon>
        <taxon>Streptophyta</taxon>
        <taxon>Embryophyta</taxon>
        <taxon>Tracheophyta</taxon>
        <taxon>Spermatophyta</taxon>
        <taxon>Magnoliopsida</taxon>
        <taxon>eudicotyledons</taxon>
        <taxon>Gunneridae</taxon>
        <taxon>Pentapetalae</taxon>
        <taxon>rosids</taxon>
        <taxon>malvids</taxon>
        <taxon>Sapindales</taxon>
        <taxon>Rutaceae</taxon>
        <taxon>Aurantioideae</taxon>
        <taxon>Citrus</taxon>
    </lineage>
</organism>
<keyword evidence="2" id="KW-1185">Reference proteome</keyword>
<gene>
    <name evidence="1" type="ORF">KPL71_017249</name>
</gene>
<evidence type="ECO:0000313" key="1">
    <source>
        <dbReference type="EMBL" id="KAH9734053.1"/>
    </source>
</evidence>
<dbReference type="EMBL" id="CM039175">
    <property type="protein sequence ID" value="KAH9734053.1"/>
    <property type="molecule type" value="Genomic_DNA"/>
</dbReference>
<proteinExistence type="predicted"/>